<comment type="caution">
    <text evidence="2">The sequence shown here is derived from an EMBL/GenBank/DDBJ whole genome shotgun (WGS) entry which is preliminary data.</text>
</comment>
<name>A0A3P3VMH4_9GAMM</name>
<evidence type="ECO:0000313" key="3">
    <source>
        <dbReference type="Proteomes" id="UP000280792"/>
    </source>
</evidence>
<dbReference type="EMBL" id="QWEZ01000002">
    <property type="protein sequence ID" value="RRJ82919.1"/>
    <property type="molecule type" value="Genomic_DNA"/>
</dbReference>
<evidence type="ECO:0000256" key="1">
    <source>
        <dbReference type="SAM" id="SignalP"/>
    </source>
</evidence>
<dbReference type="Proteomes" id="UP000280792">
    <property type="component" value="Unassembled WGS sequence"/>
</dbReference>
<reference evidence="2 3" key="1">
    <citation type="submission" date="2018-08" db="EMBL/GenBank/DDBJ databases">
        <authorList>
            <person name="Khan S.A."/>
        </authorList>
    </citation>
    <scope>NUCLEOTIDE SEQUENCE [LARGE SCALE GENOMIC DNA]</scope>
    <source>
        <strain evidence="2 3">GTF-13</strain>
    </source>
</reference>
<keyword evidence="1" id="KW-0732">Signal</keyword>
<evidence type="ECO:0000313" key="2">
    <source>
        <dbReference type="EMBL" id="RRJ82919.1"/>
    </source>
</evidence>
<sequence>MGRPHRCATLLLCALLSACSAAPKRALDAPERVLETNNATTMLFHSVLYYPAEISLNAPGYILGVEKSPVRTITLDGDLQTSDHPAAGLSAEAARNELMDIKILYLSHIIDNRNRPFGEGNCSLHNAYVQPDDADTRQLVPPCPGISPAPVAPNRAYHASWAALNRLAISLRARIAAARRDGTPFSHILVLTMGWNTVQEEALRNFNSIIKNIRLAGGKAFNPLVIGVTWPSQWQSDWLGPLYKLVSFPVKARDADELGLSWLGVLLHDTLPRADNRLPVVVIGHSFGSRAASMATCVGPAIHPPGGEAITPKPFPHLTLINLQGAFQIERLLGSGGDRKIIFPGRCANASQGDSRIFLTASVHDQAMDTAFWGVYAGNDKSYRRFCEQTTPPFNCLRARASGELESQAVNGSPISYIDASELIYQNAYLSGGGAHSDIYRPEHGVLLWQLIAPPP</sequence>
<dbReference type="RefSeq" id="WP_125017109.1">
    <property type="nucleotide sequence ID" value="NZ_QWEZ01000002.1"/>
</dbReference>
<feature type="chain" id="PRO_5017931319" description="Alpha/beta hydrolase" evidence="1">
    <location>
        <begin position="22"/>
        <end position="456"/>
    </location>
</feature>
<accession>A0A3P3VMH4</accession>
<dbReference type="AlphaFoldDB" id="A0A3P3VMH4"/>
<dbReference type="PROSITE" id="PS51257">
    <property type="entry name" value="PROKAR_LIPOPROTEIN"/>
    <property type="match status" value="1"/>
</dbReference>
<proteinExistence type="predicted"/>
<reference evidence="2 3" key="2">
    <citation type="submission" date="2018-12" db="EMBL/GenBank/DDBJ databases">
        <title>Simiduia agarivorans gen. nov., sp. nov., a marine, agarolytic bacterium isolated from shallow coastal water from Keelung, Taiwan.</title>
        <authorList>
            <person name="Shieh W.Y."/>
        </authorList>
    </citation>
    <scope>NUCLEOTIDE SEQUENCE [LARGE SCALE GENOMIC DNA]</scope>
    <source>
        <strain evidence="2 3">GTF-13</strain>
    </source>
</reference>
<gene>
    <name evidence="2" type="ORF">D0544_13805</name>
</gene>
<protein>
    <recommendedName>
        <fullName evidence="4">Alpha/beta hydrolase</fullName>
    </recommendedName>
</protein>
<evidence type="ECO:0008006" key="4">
    <source>
        <dbReference type="Google" id="ProtNLM"/>
    </source>
</evidence>
<keyword evidence="3" id="KW-1185">Reference proteome</keyword>
<organism evidence="2 3">
    <name type="scientific">Aestuariirhabdus litorea</name>
    <dbReference type="NCBI Taxonomy" id="2528527"/>
    <lineage>
        <taxon>Bacteria</taxon>
        <taxon>Pseudomonadati</taxon>
        <taxon>Pseudomonadota</taxon>
        <taxon>Gammaproteobacteria</taxon>
        <taxon>Oceanospirillales</taxon>
        <taxon>Aestuariirhabdaceae</taxon>
        <taxon>Aestuariirhabdus</taxon>
    </lineage>
</organism>
<feature type="signal peptide" evidence="1">
    <location>
        <begin position="1"/>
        <end position="21"/>
    </location>
</feature>